<dbReference type="EMBL" id="BAABRO010000002">
    <property type="protein sequence ID" value="GAA5506049.1"/>
    <property type="molecule type" value="Genomic_DNA"/>
</dbReference>
<keyword evidence="1" id="KW-0812">Transmembrane</keyword>
<evidence type="ECO:0008006" key="4">
    <source>
        <dbReference type="Google" id="ProtNLM"/>
    </source>
</evidence>
<sequence>MVRKLDAVAERLMASGTEHEASALQWLDGQQQRRNMTKRAIWSTTSGWLFVIASGFIASLVAIKISADVRAITTTTQDMWGEVDTPQRVLWVPYVTVAISILLIGFAVVSIIRGGLPGYRSTQSAIQWAAASDAVSRLLESGCTYSEAFTVTGKVVKPGAAKGWLQDAVRRLERGESDVGLTAWSRGDAALLEAIIDGATSRPEQQWQIASDHFSEVAQRRLVLLTQLMPMFSTVVAGGLIWIAVATTLGWFWYTVSSMIGGLT</sequence>
<reference evidence="2 3" key="1">
    <citation type="submission" date="2024-02" db="EMBL/GenBank/DDBJ databases">
        <title>Rhodopirellula caenicola NBRC 110016.</title>
        <authorList>
            <person name="Ichikawa N."/>
            <person name="Katano-Makiyama Y."/>
            <person name="Hidaka K."/>
        </authorList>
    </citation>
    <scope>NUCLEOTIDE SEQUENCE [LARGE SCALE GENOMIC DNA]</scope>
    <source>
        <strain evidence="2 3">NBRC 110016</strain>
    </source>
</reference>
<keyword evidence="1" id="KW-1133">Transmembrane helix</keyword>
<feature type="transmembrane region" description="Helical" evidence="1">
    <location>
        <begin position="91"/>
        <end position="112"/>
    </location>
</feature>
<name>A0ABP9VLH1_9BACT</name>
<gene>
    <name evidence="2" type="ORF">Rcae01_01499</name>
</gene>
<protein>
    <recommendedName>
        <fullName evidence="4">Bacterial type II secretion system protein F domain protein</fullName>
    </recommendedName>
</protein>
<comment type="caution">
    <text evidence="2">The sequence shown here is derived from an EMBL/GenBank/DDBJ whole genome shotgun (WGS) entry which is preliminary data.</text>
</comment>
<accession>A0ABP9VLH1</accession>
<dbReference type="Proteomes" id="UP001416858">
    <property type="component" value="Unassembled WGS sequence"/>
</dbReference>
<feature type="transmembrane region" description="Helical" evidence="1">
    <location>
        <begin position="40"/>
        <end position="63"/>
    </location>
</feature>
<keyword evidence="3" id="KW-1185">Reference proteome</keyword>
<evidence type="ECO:0000313" key="2">
    <source>
        <dbReference type="EMBL" id="GAA5506049.1"/>
    </source>
</evidence>
<evidence type="ECO:0000313" key="3">
    <source>
        <dbReference type="Proteomes" id="UP001416858"/>
    </source>
</evidence>
<feature type="transmembrane region" description="Helical" evidence="1">
    <location>
        <begin position="228"/>
        <end position="254"/>
    </location>
</feature>
<keyword evidence="1" id="KW-0472">Membrane</keyword>
<evidence type="ECO:0000256" key="1">
    <source>
        <dbReference type="SAM" id="Phobius"/>
    </source>
</evidence>
<proteinExistence type="predicted"/>
<organism evidence="2 3">
    <name type="scientific">Novipirellula caenicola</name>
    <dbReference type="NCBI Taxonomy" id="1536901"/>
    <lineage>
        <taxon>Bacteria</taxon>
        <taxon>Pseudomonadati</taxon>
        <taxon>Planctomycetota</taxon>
        <taxon>Planctomycetia</taxon>
        <taxon>Pirellulales</taxon>
        <taxon>Pirellulaceae</taxon>
        <taxon>Novipirellula</taxon>
    </lineage>
</organism>